<keyword evidence="3" id="KW-0812">Transmembrane</keyword>
<dbReference type="Pfam" id="PF03816">
    <property type="entry name" value="LytR_cpsA_psr"/>
    <property type="match status" value="1"/>
</dbReference>
<proteinExistence type="inferred from homology"/>
<reference evidence="8" key="2">
    <citation type="submission" date="2018-05" db="EMBL/GenBank/DDBJ databases">
        <title>Genome Sequencing of selected type strains of the family Eggerthellaceae.</title>
        <authorList>
            <person name="Danylec N."/>
            <person name="Stoll D.A."/>
            <person name="Doetsch A."/>
            <person name="Huch M."/>
        </authorList>
    </citation>
    <scope>NUCLEOTIDE SEQUENCE [LARGE SCALE GENOMIC DNA]</scope>
    <source>
        <strain evidence="8">DSM 16107</strain>
    </source>
</reference>
<dbReference type="PANTHER" id="PTHR33392:SF6">
    <property type="entry name" value="POLYISOPRENYL-TEICHOIC ACID--PEPTIDOGLYCAN TEICHOIC ACID TRANSFERASE TAGU"/>
    <property type="match status" value="1"/>
</dbReference>
<dbReference type="InterPro" id="IPR004474">
    <property type="entry name" value="LytR_CpsA_psr"/>
</dbReference>
<dbReference type="EMBL" id="QICC01000003">
    <property type="protein sequence ID" value="RNM43201.1"/>
    <property type="molecule type" value="Genomic_DNA"/>
</dbReference>
<evidence type="ECO:0000313" key="8">
    <source>
        <dbReference type="Proteomes" id="UP000270112"/>
    </source>
</evidence>
<evidence type="ECO:0000259" key="4">
    <source>
        <dbReference type="Pfam" id="PF03816"/>
    </source>
</evidence>
<dbReference type="RefSeq" id="WP_114547974.1">
    <property type="nucleotide sequence ID" value="NZ_CATYHD010000049.1"/>
</dbReference>
<keyword evidence="3" id="KW-1133">Transmembrane helix</keyword>
<feature type="domain" description="Cell envelope-related transcriptional attenuator" evidence="4">
    <location>
        <begin position="167"/>
        <end position="315"/>
    </location>
</feature>
<feature type="compositionally biased region" description="Polar residues" evidence="2">
    <location>
        <begin position="57"/>
        <end position="70"/>
    </location>
</feature>
<evidence type="ECO:0000313" key="7">
    <source>
        <dbReference type="Proteomes" id="UP000253817"/>
    </source>
</evidence>
<dbReference type="EMBL" id="PPTT01000061">
    <property type="protein sequence ID" value="RDB61921.1"/>
    <property type="molecule type" value="Genomic_DNA"/>
</dbReference>
<gene>
    <name evidence="5" type="ORF">C1876_17380</name>
    <name evidence="6" type="ORF">DMP09_01720</name>
</gene>
<feature type="region of interest" description="Disordered" evidence="2">
    <location>
        <begin position="1"/>
        <end position="77"/>
    </location>
</feature>
<evidence type="ECO:0000256" key="2">
    <source>
        <dbReference type="SAM" id="MobiDB-lite"/>
    </source>
</evidence>
<keyword evidence="3" id="KW-0472">Membrane</keyword>
<evidence type="ECO:0000256" key="1">
    <source>
        <dbReference type="ARBA" id="ARBA00006068"/>
    </source>
</evidence>
<dbReference type="Gene3D" id="3.40.630.190">
    <property type="entry name" value="LCP protein"/>
    <property type="match status" value="1"/>
</dbReference>
<dbReference type="PANTHER" id="PTHR33392">
    <property type="entry name" value="POLYISOPRENYL-TEICHOIC ACID--PEPTIDOGLYCAN TEICHOIC ACID TRANSFERASE TAGU"/>
    <property type="match status" value="1"/>
</dbReference>
<comment type="caution">
    <text evidence="6">The sequence shown here is derived from an EMBL/GenBank/DDBJ whole genome shotgun (WGS) entry which is preliminary data.</text>
</comment>
<accession>A0A3N0J1Q5</accession>
<dbReference type="OrthoDB" id="9782542at2"/>
<reference evidence="5 7" key="1">
    <citation type="journal article" date="2018" name="Elife">
        <title>Discovery and characterization of a prevalent human gut bacterial enzyme sufficient for the inactivation of a family of plant toxins.</title>
        <authorList>
            <person name="Koppel N."/>
            <person name="Bisanz J.E."/>
            <person name="Pandelia M.E."/>
            <person name="Turnbaugh P.J."/>
            <person name="Balskus E.P."/>
        </authorList>
    </citation>
    <scope>NUCLEOTIDE SEQUENCE [LARGE SCALE GENOMIC DNA]</scope>
    <source>
        <strain evidence="5 7">DSM 16107</strain>
    </source>
</reference>
<reference evidence="6" key="3">
    <citation type="journal article" date="2019" name="Microbiol. Resour. Announc.">
        <title>Draft Genome Sequences of Type Strains of Gordonibacter faecihominis, Paraeggerthella hongkongensis, Parvibacter caecicola,Slackia equolifaciens, Slackia faecicanis, and Slackia isoflavoniconvertens.</title>
        <authorList>
            <person name="Danylec N."/>
            <person name="Stoll D.A."/>
            <person name="Dotsch A."/>
            <person name="Huch M."/>
        </authorList>
    </citation>
    <scope>NUCLEOTIDE SEQUENCE</scope>
    <source>
        <strain evidence="6">DSM 16107</strain>
    </source>
</reference>
<name>A0A3N0J1Q5_9ACTN</name>
<dbReference type="InterPro" id="IPR050922">
    <property type="entry name" value="LytR/CpsA/Psr_CW_biosynth"/>
</dbReference>
<comment type="similarity">
    <text evidence="1">Belongs to the LytR/CpsA/Psr (LCP) family.</text>
</comment>
<keyword evidence="7" id="KW-1185">Reference proteome</keyword>
<feature type="compositionally biased region" description="Low complexity" evidence="2">
    <location>
        <begin position="28"/>
        <end position="48"/>
    </location>
</feature>
<dbReference type="Proteomes" id="UP000270112">
    <property type="component" value="Unassembled WGS sequence"/>
</dbReference>
<dbReference type="NCBIfam" id="TIGR00350">
    <property type="entry name" value="lytR_cpsA_psr"/>
    <property type="match status" value="1"/>
</dbReference>
<evidence type="ECO:0000256" key="3">
    <source>
        <dbReference type="SAM" id="Phobius"/>
    </source>
</evidence>
<evidence type="ECO:0000313" key="6">
    <source>
        <dbReference type="EMBL" id="RNM43201.1"/>
    </source>
</evidence>
<feature type="transmembrane region" description="Helical" evidence="3">
    <location>
        <begin position="97"/>
        <end position="118"/>
    </location>
</feature>
<evidence type="ECO:0000313" key="5">
    <source>
        <dbReference type="EMBL" id="RDB61921.1"/>
    </source>
</evidence>
<protein>
    <submittedName>
        <fullName evidence="6">LytR family transcriptional regulator</fullName>
    </submittedName>
</protein>
<dbReference type="AlphaFoldDB" id="A0A3N0J1Q5"/>
<organism evidence="6 8">
    <name type="scientific">Eggerthella sinensis</name>
    <dbReference type="NCBI Taxonomy" id="242230"/>
    <lineage>
        <taxon>Bacteria</taxon>
        <taxon>Bacillati</taxon>
        <taxon>Actinomycetota</taxon>
        <taxon>Coriobacteriia</taxon>
        <taxon>Eggerthellales</taxon>
        <taxon>Eggerthellaceae</taxon>
        <taxon>Eggerthella</taxon>
    </lineage>
</organism>
<sequence>MGFDDNNNRTTPGRHGASAPRGGSRTYGQGSAAPRGAAPQGGRPYPQGTGYAPRPTGPSNHASYPGQQPANFGYPAQGDEIVRVRKKRKKHRKLKRAALIALAVVVVLVGSVVAYGAWYTGTLSSNMALDAQEKTELDNVLAPVDTQMQPFYVLLVGSDNWETYGERSDALVLVRVDPVKHAITMVSVPRDTPYELNGSVGKINYAFADGGAAGAVTAVQELTGVKISDYVEIEFAGLAEFVDSVGGIYVDVPYTIDYQVYTNDQDVVHIEAGNQLLNGEQCVALARMRTAYGEDQEAIRQSNVRAMAMALMKSVLQAPPAEIPGLVQSLSQCVSTNIDLQTMISLATDFAQAGDPTIYTCTGPYKGDFMEEYGGQWLCYEDPEGWATLMQAVDSGENPEAAATTVNGK</sequence>
<dbReference type="Proteomes" id="UP000253817">
    <property type="component" value="Unassembled WGS sequence"/>
</dbReference>